<evidence type="ECO:0000256" key="3">
    <source>
        <dbReference type="ARBA" id="ARBA00022741"/>
    </source>
</evidence>
<evidence type="ECO:0000256" key="1">
    <source>
        <dbReference type="ARBA" id="ARBA00007265"/>
    </source>
</evidence>
<dbReference type="PANTHER" id="PTHR13734:SF5">
    <property type="entry name" value="CCA TRNA NUCLEOTIDYLTRANSFERASE, MITOCHONDRIAL"/>
    <property type="match status" value="1"/>
</dbReference>
<dbReference type="KEGG" id="ndi:NDAI_0B02240"/>
<evidence type="ECO:0000256" key="14">
    <source>
        <dbReference type="SAM" id="MobiDB-lite"/>
    </source>
</evidence>
<keyword evidence="3" id="KW-0547">Nucleotide-binding</keyword>
<dbReference type="GeneID" id="11497981"/>
<dbReference type="GO" id="GO:0000166">
    <property type="term" value="F:nucleotide binding"/>
    <property type="evidence" value="ECO:0007669"/>
    <property type="project" value="UniProtKB-KW"/>
</dbReference>
<evidence type="ECO:0000256" key="12">
    <source>
        <dbReference type="ARBA" id="ARBA00082324"/>
    </source>
</evidence>
<evidence type="ECO:0000256" key="9">
    <source>
        <dbReference type="ARBA" id="ARBA00076038"/>
    </source>
</evidence>
<dbReference type="GO" id="GO:0052927">
    <property type="term" value="F:CC tRNA cytidylyltransferase activity"/>
    <property type="evidence" value="ECO:0007669"/>
    <property type="project" value="EnsemblFungi"/>
</dbReference>
<dbReference type="Gene3D" id="1.10.3090.10">
    <property type="entry name" value="cca-adding enzyme, domain 2"/>
    <property type="match status" value="1"/>
</dbReference>
<name>G0W648_NAUDC</name>
<comment type="catalytic activity">
    <reaction evidence="5">
        <text>a tRNA precursor + 2 CTP + ATP = a tRNA with a 3' CCA end + 3 diphosphate</text>
        <dbReference type="Rhea" id="RHEA:14433"/>
        <dbReference type="Rhea" id="RHEA-COMP:10465"/>
        <dbReference type="Rhea" id="RHEA-COMP:10468"/>
        <dbReference type="ChEBI" id="CHEBI:30616"/>
        <dbReference type="ChEBI" id="CHEBI:33019"/>
        <dbReference type="ChEBI" id="CHEBI:37563"/>
        <dbReference type="ChEBI" id="CHEBI:74896"/>
        <dbReference type="ChEBI" id="CHEBI:83071"/>
        <dbReference type="EC" id="2.7.7.72"/>
    </reaction>
</comment>
<dbReference type="eggNOG" id="KOG2159">
    <property type="taxonomic scope" value="Eukaryota"/>
</dbReference>
<dbReference type="CDD" id="cd05398">
    <property type="entry name" value="NT_ClassII-CCAase"/>
    <property type="match status" value="1"/>
</dbReference>
<dbReference type="Gene3D" id="3.30.460.10">
    <property type="entry name" value="Beta Polymerase, domain 2"/>
    <property type="match status" value="1"/>
</dbReference>
<dbReference type="OMA" id="WQKFLDH"/>
<feature type="region of interest" description="Disordered" evidence="14">
    <location>
        <begin position="73"/>
        <end position="94"/>
    </location>
</feature>
<evidence type="ECO:0000256" key="7">
    <source>
        <dbReference type="ARBA" id="ARBA00066885"/>
    </source>
</evidence>
<comment type="similarity">
    <text evidence="1 13">Belongs to the tRNA nucleotidyltransferase/poly(A) polymerase family.</text>
</comment>
<evidence type="ECO:0000256" key="10">
    <source>
        <dbReference type="ARBA" id="ARBA00077436"/>
    </source>
</evidence>
<keyword evidence="4 13" id="KW-0694">RNA-binding</keyword>
<dbReference type="AlphaFoldDB" id="G0W648"/>
<evidence type="ECO:0000256" key="15">
    <source>
        <dbReference type="SAM" id="SignalP"/>
    </source>
</evidence>
<feature type="domain" description="tRNA nucleotidyltransferase/poly(A) polymerase RNA and SrmB- binding" evidence="17">
    <location>
        <begin position="324"/>
        <end position="383"/>
    </location>
</feature>
<keyword evidence="15" id="KW-0732">Signal</keyword>
<feature type="signal peptide" evidence="15">
    <location>
        <begin position="1"/>
        <end position="20"/>
    </location>
</feature>
<evidence type="ECO:0000256" key="11">
    <source>
        <dbReference type="ARBA" id="ARBA00080500"/>
    </source>
</evidence>
<proteinExistence type="inferred from homology"/>
<evidence type="ECO:0000259" key="16">
    <source>
        <dbReference type="Pfam" id="PF01743"/>
    </source>
</evidence>
<evidence type="ECO:0000256" key="5">
    <source>
        <dbReference type="ARBA" id="ARBA00050431"/>
    </source>
</evidence>
<evidence type="ECO:0000313" key="18">
    <source>
        <dbReference type="EMBL" id="CCD23259.1"/>
    </source>
</evidence>
<feature type="domain" description="Poly A polymerase head" evidence="16">
    <location>
        <begin position="154"/>
        <end position="297"/>
    </location>
</feature>
<dbReference type="GO" id="GO:0005759">
    <property type="term" value="C:mitochondrial matrix"/>
    <property type="evidence" value="ECO:0007669"/>
    <property type="project" value="EnsemblFungi"/>
</dbReference>
<evidence type="ECO:0000256" key="8">
    <source>
        <dbReference type="ARBA" id="ARBA00072969"/>
    </source>
</evidence>
<dbReference type="InterPro" id="IPR002646">
    <property type="entry name" value="PolA_pol_head_dom"/>
</dbReference>
<sequence length="662" mass="75609">MFRRSLLSSSSILISSPALAVLYLQASSSSSSINSLKKYSKKYLNRNQPTEIVSSKMSNNNGITIGNGNLMELSSSSSSSAPVETPIETPIPSTPLSNLTYENLHSSHNDNERFTLSPTINLTPIEKNICKLLNDYTLHYNELHKHTTVEPLTLRITGGWVRDKLLGQSSHDLDIAINIMSGESFAMGLNDFLNKHYQRYGIKPHSIHKIDKNPAKSKHLETATTKLFGVEVDFVNLRAEEYTELSRIPIMTKFGTPLEDALRRDATLNALFYNIQKNKIEDFTQMGLKDLKMGILRTPLPPRKTFLDDPLRVLRLIRFASRFNFKIDEKVQKEMNDHEINVAFNSKISRERIGVEMEKILNGPNPLLGLDLIQKNHLDNVIFFWHNDENVIKFNKENLDKNDLLQITKIYDQGILNNHLKNLIRNFQEFVSIPLIKSTINEFFTENSDSSLKQNFILASSLTPFANLKIIALPKKKLNNTITVSESIIKEGLKLSKNDAKIVSQVIDLLKDYQGMIKKFVNASSSSTLKTKEQKLKRSEVGMFLKILNGHWQLIHFVSLLNEYLNLLKENNQYKNQLLINSLFNKYESFYAFIFNENLQNSHEIKPLVDGKKLLTLLKMKPGPWLGKINNASIIWQFDNPDGNETQLVEYIKGILQQQGQL</sequence>
<evidence type="ECO:0000256" key="2">
    <source>
        <dbReference type="ARBA" id="ARBA00022679"/>
    </source>
</evidence>
<dbReference type="OrthoDB" id="445712at2759"/>
<protein>
    <recommendedName>
        <fullName evidence="8">CCA tRNA nucleotidyltransferase, mitochondrial</fullName>
        <ecNumber evidence="7">2.7.7.72</ecNumber>
    </recommendedName>
    <alternativeName>
        <fullName evidence="10">CCA-adding enzyme</fullName>
    </alternativeName>
    <alternativeName>
        <fullName evidence="9">tRNA CCA-pyrophosphorylase</fullName>
    </alternativeName>
    <alternativeName>
        <fullName evidence="11">tRNA adenylyltransferase</fullName>
    </alternativeName>
    <alternativeName>
        <fullName evidence="12">tRNA nucleotidyltransferase</fullName>
    </alternativeName>
</protein>
<evidence type="ECO:0000256" key="4">
    <source>
        <dbReference type="ARBA" id="ARBA00022884"/>
    </source>
</evidence>
<evidence type="ECO:0000259" key="17">
    <source>
        <dbReference type="Pfam" id="PF12627"/>
    </source>
</evidence>
<dbReference type="Pfam" id="PF01743">
    <property type="entry name" value="PolyA_pol"/>
    <property type="match status" value="1"/>
</dbReference>
<dbReference type="PANTHER" id="PTHR13734">
    <property type="entry name" value="TRNA-NUCLEOTIDYLTRANSFERASE"/>
    <property type="match status" value="1"/>
</dbReference>
<evidence type="ECO:0000313" key="19">
    <source>
        <dbReference type="Proteomes" id="UP000000689"/>
    </source>
</evidence>
<dbReference type="GO" id="GO:0052929">
    <property type="term" value="F:ATP:3'-cytidine-cytidine-tRNA adenylyltransferase activity"/>
    <property type="evidence" value="ECO:0007669"/>
    <property type="project" value="EnsemblFungi"/>
</dbReference>
<organism evidence="18 19">
    <name type="scientific">Naumovozyma dairenensis (strain ATCC 10597 / BCRC 20456 / CBS 421 / NBRC 0211 / NRRL Y-12639)</name>
    <name type="common">Saccharomyces dairenensis</name>
    <dbReference type="NCBI Taxonomy" id="1071378"/>
    <lineage>
        <taxon>Eukaryota</taxon>
        <taxon>Fungi</taxon>
        <taxon>Dikarya</taxon>
        <taxon>Ascomycota</taxon>
        <taxon>Saccharomycotina</taxon>
        <taxon>Saccharomycetes</taxon>
        <taxon>Saccharomycetales</taxon>
        <taxon>Saccharomycetaceae</taxon>
        <taxon>Naumovozyma</taxon>
    </lineage>
</organism>
<accession>G0W648</accession>
<dbReference type="GO" id="GO:0004810">
    <property type="term" value="F:CCA tRNA nucleotidyltransferase activity"/>
    <property type="evidence" value="ECO:0007669"/>
    <property type="project" value="UniProtKB-EC"/>
</dbReference>
<comment type="function">
    <text evidence="6">Nucleotidyltransferase that catalyzes the addition and repair of the essential 3'-terminal CCA sequence in tRNAs, which is necessary for the attachment of amino acids to the 3' terminus of tRNA molecules, using CTP and ATP as substrates. tRNA 3'-terminal CCA addition is required both for tRNA processing and repair. Also involved in tRNA surveillance by mediating tandem CCA addition to generate a CCACCA at the 3' terminus of unstable tRNAs. While stable tRNAs receive only 3'-terminal CCA, unstable tRNAs are marked with CCACCA and rapidly degraded. The structural flexibility of RNA controls the choice between CCA versus CCACCA addition: following the first CCA addition cycle, nucleotide-binding to the active site triggers a clockwise screw motion, producing torque on the RNA. This ejects stable RNAs, whereas unstable RNAs are refolded while bound to the enzyme and subjected to a second CCA catalytic cycle.</text>
</comment>
<dbReference type="SUPFAM" id="SSF81301">
    <property type="entry name" value="Nucleotidyltransferase"/>
    <property type="match status" value="1"/>
</dbReference>
<dbReference type="SUPFAM" id="SSF81891">
    <property type="entry name" value="Poly A polymerase C-terminal region-like"/>
    <property type="match status" value="1"/>
</dbReference>
<dbReference type="GO" id="GO:0001680">
    <property type="term" value="P:tRNA 3'-terminal CCA addition"/>
    <property type="evidence" value="ECO:0007669"/>
    <property type="project" value="EnsemblFungi"/>
</dbReference>
<keyword evidence="19" id="KW-1185">Reference proteome</keyword>
<dbReference type="STRING" id="1071378.G0W648"/>
<evidence type="ECO:0000256" key="6">
    <source>
        <dbReference type="ARBA" id="ARBA00056517"/>
    </source>
</evidence>
<dbReference type="GO" id="GO:0003723">
    <property type="term" value="F:RNA binding"/>
    <property type="evidence" value="ECO:0007669"/>
    <property type="project" value="UniProtKB-KW"/>
</dbReference>
<gene>
    <name evidence="18" type="primary">NDAI0B02240</name>
    <name evidence="18" type="ordered locus">NDAI_0B02240</name>
</gene>
<evidence type="ECO:0000256" key="13">
    <source>
        <dbReference type="RuleBase" id="RU003953"/>
    </source>
</evidence>
<reference evidence="18 19" key="1">
    <citation type="journal article" date="2011" name="Proc. Natl. Acad. Sci. U.S.A.">
        <title>Evolutionary erosion of yeast sex chromosomes by mating-type switching accidents.</title>
        <authorList>
            <person name="Gordon J.L."/>
            <person name="Armisen D."/>
            <person name="Proux-Wera E."/>
            <person name="Oheigeartaigh S.S."/>
            <person name="Byrne K.P."/>
            <person name="Wolfe K.H."/>
        </authorList>
    </citation>
    <scope>NUCLEOTIDE SEQUENCE [LARGE SCALE GENOMIC DNA]</scope>
    <source>
        <strain evidence="19">ATCC 10597 / BCRC 20456 / CBS 421 / NBRC 0211 / NRRL Y-12639</strain>
    </source>
</reference>
<keyword evidence="2 13" id="KW-0808">Transferase</keyword>
<dbReference type="InterPro" id="IPR032828">
    <property type="entry name" value="PolyA_RNA-bd"/>
</dbReference>
<dbReference type="Pfam" id="PF12627">
    <property type="entry name" value="PolyA_pol_RNAbd"/>
    <property type="match status" value="1"/>
</dbReference>
<dbReference type="EC" id="2.7.7.72" evidence="7"/>
<dbReference type="EMBL" id="HE580268">
    <property type="protein sequence ID" value="CCD23259.1"/>
    <property type="molecule type" value="Genomic_DNA"/>
</dbReference>
<dbReference type="HOGENOM" id="CLU_019592_2_1_1"/>
<feature type="chain" id="PRO_5003411061" description="CCA tRNA nucleotidyltransferase, mitochondrial" evidence="15">
    <location>
        <begin position="21"/>
        <end position="662"/>
    </location>
</feature>
<dbReference type="RefSeq" id="XP_003668502.1">
    <property type="nucleotide sequence ID" value="XM_003668454.1"/>
</dbReference>
<dbReference type="InterPro" id="IPR043519">
    <property type="entry name" value="NT_sf"/>
</dbReference>
<dbReference type="Proteomes" id="UP000000689">
    <property type="component" value="Chromosome 2"/>
</dbReference>
<dbReference type="FunFam" id="3.30.460.10:FF:000019">
    <property type="entry name" value="tRNA nucleotidyltransferase cca2"/>
    <property type="match status" value="1"/>
</dbReference>